<name>A0AAQ3PXI5_9LILI</name>
<gene>
    <name evidence="2" type="ORF">Cni_G00956</name>
</gene>
<proteinExistence type="predicted"/>
<keyword evidence="3" id="KW-1185">Reference proteome</keyword>
<accession>A0AAQ3PXI5</accession>
<evidence type="ECO:0000256" key="1">
    <source>
        <dbReference type="SAM" id="MobiDB-lite"/>
    </source>
</evidence>
<dbReference type="EMBL" id="CP136890">
    <property type="protein sequence ID" value="WOK92265.1"/>
    <property type="molecule type" value="Genomic_DNA"/>
</dbReference>
<dbReference type="Proteomes" id="UP001327560">
    <property type="component" value="Chromosome 1"/>
</dbReference>
<reference evidence="2 3" key="1">
    <citation type="submission" date="2023-10" db="EMBL/GenBank/DDBJ databases">
        <title>Chromosome-scale genome assembly provides insights into flower coloration mechanisms of Canna indica.</title>
        <authorList>
            <person name="Li C."/>
        </authorList>
    </citation>
    <scope>NUCLEOTIDE SEQUENCE [LARGE SCALE GENOMIC DNA]</scope>
    <source>
        <tissue evidence="2">Flower</tissue>
    </source>
</reference>
<protein>
    <submittedName>
        <fullName evidence="2">Uncharacterized protein</fullName>
    </submittedName>
</protein>
<evidence type="ECO:0000313" key="2">
    <source>
        <dbReference type="EMBL" id="WOK92265.1"/>
    </source>
</evidence>
<evidence type="ECO:0000313" key="3">
    <source>
        <dbReference type="Proteomes" id="UP001327560"/>
    </source>
</evidence>
<feature type="region of interest" description="Disordered" evidence="1">
    <location>
        <begin position="1"/>
        <end position="21"/>
    </location>
</feature>
<organism evidence="2 3">
    <name type="scientific">Canna indica</name>
    <name type="common">Indian-shot</name>
    <dbReference type="NCBI Taxonomy" id="4628"/>
    <lineage>
        <taxon>Eukaryota</taxon>
        <taxon>Viridiplantae</taxon>
        <taxon>Streptophyta</taxon>
        <taxon>Embryophyta</taxon>
        <taxon>Tracheophyta</taxon>
        <taxon>Spermatophyta</taxon>
        <taxon>Magnoliopsida</taxon>
        <taxon>Liliopsida</taxon>
        <taxon>Zingiberales</taxon>
        <taxon>Cannaceae</taxon>
        <taxon>Canna</taxon>
    </lineage>
</organism>
<dbReference type="AlphaFoldDB" id="A0AAQ3PXI5"/>
<feature type="compositionally biased region" description="Polar residues" evidence="1">
    <location>
        <begin position="7"/>
        <end position="21"/>
    </location>
</feature>
<sequence>MKGKMGPNTTSAEGQSVALPSSSDAHKASAFSDAGLAHCQWRWRVVTSYLTNFSPVPHYITCASLETMLI</sequence>